<proteinExistence type="predicted"/>
<dbReference type="AlphaFoldDB" id="A0A2H3BVQ7"/>
<evidence type="ECO:0000313" key="2">
    <source>
        <dbReference type="Proteomes" id="UP000218334"/>
    </source>
</evidence>
<accession>A0A2H3BVQ7</accession>
<evidence type="ECO:0000313" key="1">
    <source>
        <dbReference type="EMBL" id="PBK67993.1"/>
    </source>
</evidence>
<protein>
    <submittedName>
        <fullName evidence="1">Uncharacterized protein</fullName>
    </submittedName>
</protein>
<keyword evidence="2" id="KW-1185">Reference proteome</keyword>
<reference evidence="2" key="1">
    <citation type="journal article" date="2017" name="Nat. Ecol. Evol.">
        <title>Genome expansion and lineage-specific genetic innovations in the forest pathogenic fungi Armillaria.</title>
        <authorList>
            <person name="Sipos G."/>
            <person name="Prasanna A.N."/>
            <person name="Walter M.C."/>
            <person name="O'Connor E."/>
            <person name="Balint B."/>
            <person name="Krizsan K."/>
            <person name="Kiss B."/>
            <person name="Hess J."/>
            <person name="Varga T."/>
            <person name="Slot J."/>
            <person name="Riley R."/>
            <person name="Boka B."/>
            <person name="Rigling D."/>
            <person name="Barry K."/>
            <person name="Lee J."/>
            <person name="Mihaltcheva S."/>
            <person name="LaButti K."/>
            <person name="Lipzen A."/>
            <person name="Waldron R."/>
            <person name="Moloney N.M."/>
            <person name="Sperisen C."/>
            <person name="Kredics L."/>
            <person name="Vagvoelgyi C."/>
            <person name="Patrignani A."/>
            <person name="Fitzpatrick D."/>
            <person name="Nagy I."/>
            <person name="Doyle S."/>
            <person name="Anderson J.B."/>
            <person name="Grigoriev I.V."/>
            <person name="Gueldener U."/>
            <person name="Muensterkoetter M."/>
            <person name="Nagy L.G."/>
        </authorList>
    </citation>
    <scope>NUCLEOTIDE SEQUENCE [LARGE SCALE GENOMIC DNA]</scope>
    <source>
        <strain evidence="2">28-4</strain>
    </source>
</reference>
<sequence length="213" mass="24234">MSATTHISGSIPDESDLSQPSLYVVIIRQQEQELSQLRLHYSNQRSMEYLLDKLEARIVGRMQEMEERVHQRLSSIETMISITEDGRGSPMSLLDASFNNTTLLNVAPEVSPMVQPLLSLRQLHTIHLPPSRLVKLTKTILESKLINGFRIIGWWRIVAEWPICTHFATALGVRPIIKNTLLGACGRGGQTRRDMSMIHYCSTDIQNSYDNYK</sequence>
<organism evidence="1 2">
    <name type="scientific">Armillaria solidipes</name>
    <dbReference type="NCBI Taxonomy" id="1076256"/>
    <lineage>
        <taxon>Eukaryota</taxon>
        <taxon>Fungi</taxon>
        <taxon>Dikarya</taxon>
        <taxon>Basidiomycota</taxon>
        <taxon>Agaricomycotina</taxon>
        <taxon>Agaricomycetes</taxon>
        <taxon>Agaricomycetidae</taxon>
        <taxon>Agaricales</taxon>
        <taxon>Marasmiineae</taxon>
        <taxon>Physalacriaceae</taxon>
        <taxon>Armillaria</taxon>
    </lineage>
</organism>
<dbReference type="Proteomes" id="UP000218334">
    <property type="component" value="Unassembled WGS sequence"/>
</dbReference>
<dbReference type="EMBL" id="KZ293434">
    <property type="protein sequence ID" value="PBK67993.1"/>
    <property type="molecule type" value="Genomic_DNA"/>
</dbReference>
<name>A0A2H3BVQ7_9AGAR</name>
<gene>
    <name evidence="1" type="ORF">ARMSODRAFT_976279</name>
</gene>